<accession>A0A177N2F7</accession>
<dbReference type="OrthoDB" id="6057891at2"/>
<dbReference type="Pfam" id="PF13560">
    <property type="entry name" value="HTH_31"/>
    <property type="match status" value="1"/>
</dbReference>
<dbReference type="AlphaFoldDB" id="A0A177N2F7"/>
<protein>
    <recommendedName>
        <fullName evidence="1">HTH cro/C1-type domain-containing protein</fullName>
    </recommendedName>
</protein>
<dbReference type="PROSITE" id="PS50943">
    <property type="entry name" value="HTH_CROC1"/>
    <property type="match status" value="1"/>
</dbReference>
<evidence type="ECO:0000259" key="1">
    <source>
        <dbReference type="PROSITE" id="PS50943"/>
    </source>
</evidence>
<dbReference type="Gene3D" id="1.10.260.40">
    <property type="entry name" value="lambda repressor-like DNA-binding domains"/>
    <property type="match status" value="1"/>
</dbReference>
<dbReference type="InterPro" id="IPR001387">
    <property type="entry name" value="Cro/C1-type_HTH"/>
</dbReference>
<dbReference type="SUPFAM" id="SSF47413">
    <property type="entry name" value="lambda repressor-like DNA-binding domains"/>
    <property type="match status" value="1"/>
</dbReference>
<evidence type="ECO:0000313" key="3">
    <source>
        <dbReference type="Proteomes" id="UP000077857"/>
    </source>
</evidence>
<proteinExistence type="predicted"/>
<sequence>MMISSVSELVRLARNGQSQERFAKELGVMQSSISRYERGSVNPPARVIDHCMHLVNQRGIQAVPSAEQLATKILNHLMDLEAADARLVLDKVLDTLIANQPNMKPTKGKSKT</sequence>
<evidence type="ECO:0000313" key="2">
    <source>
        <dbReference type="EMBL" id="OAI12065.1"/>
    </source>
</evidence>
<organism evidence="2 3">
    <name type="scientific">Methylomonas koyamae</name>
    <dbReference type="NCBI Taxonomy" id="702114"/>
    <lineage>
        <taxon>Bacteria</taxon>
        <taxon>Pseudomonadati</taxon>
        <taxon>Pseudomonadota</taxon>
        <taxon>Gammaproteobacteria</taxon>
        <taxon>Methylococcales</taxon>
        <taxon>Methylococcaceae</taxon>
        <taxon>Methylomonas</taxon>
    </lineage>
</organism>
<comment type="caution">
    <text evidence="2">The sequence shown here is derived from an EMBL/GenBank/DDBJ whole genome shotgun (WGS) entry which is preliminary data.</text>
</comment>
<gene>
    <name evidence="2" type="ORF">A1507_19245</name>
</gene>
<dbReference type="InterPro" id="IPR010982">
    <property type="entry name" value="Lambda_DNA-bd_dom_sf"/>
</dbReference>
<dbReference type="GO" id="GO:0003677">
    <property type="term" value="F:DNA binding"/>
    <property type="evidence" value="ECO:0007669"/>
    <property type="project" value="InterPro"/>
</dbReference>
<dbReference type="EMBL" id="LUUJ01000113">
    <property type="protein sequence ID" value="OAI12065.1"/>
    <property type="molecule type" value="Genomic_DNA"/>
</dbReference>
<name>A0A177N2F7_9GAMM</name>
<reference evidence="2 3" key="1">
    <citation type="submission" date="2016-03" db="EMBL/GenBank/DDBJ databases">
        <authorList>
            <person name="Ploux O."/>
        </authorList>
    </citation>
    <scope>NUCLEOTIDE SEQUENCE [LARGE SCALE GENOMIC DNA]</scope>
    <source>
        <strain evidence="2 3">R-45378</strain>
    </source>
</reference>
<dbReference type="CDD" id="cd00093">
    <property type="entry name" value="HTH_XRE"/>
    <property type="match status" value="1"/>
</dbReference>
<dbReference type="Proteomes" id="UP000077857">
    <property type="component" value="Unassembled WGS sequence"/>
</dbReference>
<feature type="domain" description="HTH cro/C1-type" evidence="1">
    <location>
        <begin position="18"/>
        <end position="48"/>
    </location>
</feature>